<evidence type="ECO:0000313" key="2">
    <source>
        <dbReference type="Proteomes" id="UP000233425"/>
    </source>
</evidence>
<name>A0A2N0UQT1_9FIRM</name>
<sequence length="172" mass="20223">MRALTFKGYLLSQLQELSGVGGTSLYSFSKLAENNFRLKDALCLYLMMFTDKNLKNKLLKKYDYLNDGCEKLSGITDNNVEKYVSKKELSEYKTIYDNYLYRLNKHNNETKIKNLMYKKICEVKQQKCITNYRIYKELNLNAGNVNSFLKYGNTDKLSVETVRKVLTFINEY</sequence>
<protein>
    <submittedName>
        <fullName evidence="1">Uncharacterized protein</fullName>
    </submittedName>
</protein>
<reference evidence="1" key="1">
    <citation type="journal article" date="2018" name="Environ. Microbiol.">
        <title>Sporulation capability and amylosome conservation among diverse human colonic and rumen isolates of the keystone starch-degrader Ruminococcus bromii.</title>
        <authorList>
            <person name="Mukhopadhya I."/>
            <person name="Morais S."/>
            <person name="Laverde-Gomez J."/>
            <person name="Sheridan P.O."/>
            <person name="Walker A.W."/>
            <person name="Kelly W."/>
            <person name="Klieve A.V."/>
            <person name="Ouwerkerk D."/>
            <person name="Duncan S.H."/>
            <person name="Louis P."/>
            <person name="Koropatkin N."/>
            <person name="Cockburn D."/>
            <person name="Kibler R."/>
            <person name="Cooper P.J."/>
            <person name="Sandoval C."/>
            <person name="Crost E."/>
            <person name="Juge N."/>
            <person name="Bayer E.A."/>
            <person name="Flint H.J."/>
        </authorList>
    </citation>
    <scope>NUCLEOTIDE SEQUENCE [LARGE SCALE GENOMIC DNA]</scope>
    <source>
        <strain evidence="1">ATCC 27255</strain>
    </source>
</reference>
<keyword evidence="2" id="KW-1185">Reference proteome</keyword>
<dbReference type="RefSeq" id="WP_101029179.1">
    <property type="nucleotide sequence ID" value="NZ_CABMMZ010000056.1"/>
</dbReference>
<comment type="caution">
    <text evidence="1">The sequence shown here is derived from an EMBL/GenBank/DDBJ whole genome shotgun (WGS) entry which is preliminary data.</text>
</comment>
<dbReference type="GeneID" id="93767956"/>
<accession>A0A2N0UQT1</accession>
<dbReference type="AlphaFoldDB" id="A0A2N0UQT1"/>
<gene>
    <name evidence="1" type="ORF">RBATCC27255_01180</name>
</gene>
<organism evidence="1 2">
    <name type="scientific">Ruminococcus bromii</name>
    <dbReference type="NCBI Taxonomy" id="40518"/>
    <lineage>
        <taxon>Bacteria</taxon>
        <taxon>Bacillati</taxon>
        <taxon>Bacillota</taxon>
        <taxon>Clostridia</taxon>
        <taxon>Eubacteriales</taxon>
        <taxon>Oscillospiraceae</taxon>
        <taxon>Ruminococcus</taxon>
    </lineage>
</organism>
<evidence type="ECO:0000313" key="1">
    <source>
        <dbReference type="EMBL" id="PKD29353.1"/>
    </source>
</evidence>
<proteinExistence type="predicted"/>
<dbReference type="EMBL" id="NNSR01000056">
    <property type="protein sequence ID" value="PKD29353.1"/>
    <property type="molecule type" value="Genomic_DNA"/>
</dbReference>
<dbReference type="Proteomes" id="UP000233425">
    <property type="component" value="Unassembled WGS sequence"/>
</dbReference>